<feature type="transmembrane region" description="Helical" evidence="1">
    <location>
        <begin position="24"/>
        <end position="40"/>
    </location>
</feature>
<proteinExistence type="predicted"/>
<evidence type="ECO:0000313" key="2">
    <source>
        <dbReference type="EMBL" id="EFW91197.1"/>
    </source>
</evidence>
<dbReference type="EMBL" id="AEMG01000016">
    <property type="protein sequence ID" value="EFW91197.1"/>
    <property type="molecule type" value="Genomic_DNA"/>
</dbReference>
<comment type="caution">
    <text evidence="2">The sequence shown here is derived from an EMBL/GenBank/DDBJ whole genome shotgun (WGS) entry which is preliminary data.</text>
</comment>
<protein>
    <submittedName>
        <fullName evidence="2">Uncharacterized protein</fullName>
    </submittedName>
</protein>
<evidence type="ECO:0000313" key="3">
    <source>
        <dbReference type="Proteomes" id="UP000003751"/>
    </source>
</evidence>
<reference evidence="2 3" key="1">
    <citation type="journal article" date="2014" name="ISME J.">
        <title>Trehalose/2-sulfotrehalose biosynthesis and glycine-betaine uptake are widely spread mechanisms for osmoadaptation in the Halobacteriales.</title>
        <authorList>
            <person name="Youssef N.H."/>
            <person name="Savage-Ashlock K.N."/>
            <person name="McCully A.L."/>
            <person name="Luedtke B."/>
            <person name="Shaw E.I."/>
            <person name="Hoff W.D."/>
            <person name="Elshahed M.S."/>
        </authorList>
    </citation>
    <scope>NUCLEOTIDE SEQUENCE [LARGE SCALE GENOMIC DNA]</scope>
    <source>
        <strain evidence="2 3">DX253</strain>
    </source>
</reference>
<evidence type="ECO:0000256" key="1">
    <source>
        <dbReference type="SAM" id="Phobius"/>
    </source>
</evidence>
<accession>E7QW63</accession>
<organism evidence="2 3">
    <name type="scientific">Haladaptatus paucihalophilus DX253</name>
    <dbReference type="NCBI Taxonomy" id="797209"/>
    <lineage>
        <taxon>Archaea</taxon>
        <taxon>Methanobacteriati</taxon>
        <taxon>Methanobacteriota</taxon>
        <taxon>Stenosarchaea group</taxon>
        <taxon>Halobacteria</taxon>
        <taxon>Halobacteriales</taxon>
        <taxon>Haladaptataceae</taxon>
        <taxon>Haladaptatus</taxon>
    </lineage>
</organism>
<keyword evidence="1" id="KW-1133">Transmembrane helix</keyword>
<dbReference type="Proteomes" id="UP000003751">
    <property type="component" value="Unassembled WGS sequence"/>
</dbReference>
<gene>
    <name evidence="2" type="ORF">ZOD2009_15256</name>
</gene>
<sequence>MDASGVIDEATTPTLGGTRGRYDFGEGIFFIACTWILFIIA</sequence>
<keyword evidence="1" id="KW-0812">Transmembrane</keyword>
<name>E7QW63_HALPU</name>
<keyword evidence="1" id="KW-0472">Membrane</keyword>
<dbReference type="AlphaFoldDB" id="E7QW63"/>